<keyword evidence="3" id="KW-0808">Transferase</keyword>
<feature type="region of interest" description="Disordered" evidence="1">
    <location>
        <begin position="138"/>
        <end position="161"/>
    </location>
</feature>
<gene>
    <name evidence="3" type="ORF">GUR47_10780</name>
</gene>
<evidence type="ECO:0000259" key="2">
    <source>
        <dbReference type="PROSITE" id="PS51186"/>
    </source>
</evidence>
<protein>
    <submittedName>
        <fullName evidence="3">GNAT family N-acetyltransferase</fullName>
    </submittedName>
</protein>
<proteinExistence type="predicted"/>
<dbReference type="InterPro" id="IPR016181">
    <property type="entry name" value="Acyl_CoA_acyltransferase"/>
</dbReference>
<dbReference type="SUPFAM" id="SSF55729">
    <property type="entry name" value="Acyl-CoA N-acyltransferases (Nat)"/>
    <property type="match status" value="1"/>
</dbReference>
<dbReference type="GO" id="GO:0016747">
    <property type="term" value="F:acyltransferase activity, transferring groups other than amino-acyl groups"/>
    <property type="evidence" value="ECO:0007669"/>
    <property type="project" value="InterPro"/>
</dbReference>
<dbReference type="PROSITE" id="PS51186">
    <property type="entry name" value="GNAT"/>
    <property type="match status" value="1"/>
</dbReference>
<dbReference type="RefSeq" id="WP_164458301.1">
    <property type="nucleotide sequence ID" value="NZ_JAAIFS010000002.1"/>
</dbReference>
<dbReference type="Pfam" id="PF13508">
    <property type="entry name" value="Acetyltransf_7"/>
    <property type="match status" value="1"/>
</dbReference>
<dbReference type="InterPro" id="IPR000182">
    <property type="entry name" value="GNAT_dom"/>
</dbReference>
<sequence>MMVRLAEERDFPGFLGLAAQVEHWFGPMVEDAGFHDAVRDHIRRNAALVAVPSAPATDLLGGLLFGSDASVHHIHWLVVSQQARAGGVGRELMRDAMRRWVRGPADVEVVTFGADHPGAHASGARAFYERLGFTPAEAAAPGPEGGSRQLFRRAVPAGGPA</sequence>
<dbReference type="Gene3D" id="3.40.630.30">
    <property type="match status" value="1"/>
</dbReference>
<name>A0A6B3QLG7_STRTE</name>
<dbReference type="EMBL" id="JAAIFS010000002">
    <property type="protein sequence ID" value="NEV87141.1"/>
    <property type="molecule type" value="Genomic_DNA"/>
</dbReference>
<accession>A0A6B3QLG7</accession>
<evidence type="ECO:0000313" key="3">
    <source>
        <dbReference type="EMBL" id="NEV87141.1"/>
    </source>
</evidence>
<evidence type="ECO:0000256" key="1">
    <source>
        <dbReference type="SAM" id="MobiDB-lite"/>
    </source>
</evidence>
<feature type="domain" description="N-acetyltransferase" evidence="2">
    <location>
        <begin position="1"/>
        <end position="156"/>
    </location>
</feature>
<comment type="caution">
    <text evidence="3">The sequence shown here is derived from an EMBL/GenBank/DDBJ whole genome shotgun (WGS) entry which is preliminary data.</text>
</comment>
<dbReference type="AlphaFoldDB" id="A0A6B3QLG7"/>
<organism evidence="3">
    <name type="scientific">Streptomyces tendae</name>
    <dbReference type="NCBI Taxonomy" id="1932"/>
    <lineage>
        <taxon>Bacteria</taxon>
        <taxon>Bacillati</taxon>
        <taxon>Actinomycetota</taxon>
        <taxon>Actinomycetes</taxon>
        <taxon>Kitasatosporales</taxon>
        <taxon>Streptomycetaceae</taxon>
        <taxon>Streptomyces</taxon>
    </lineage>
</organism>
<reference evidence="3" key="1">
    <citation type="journal article" date="2020" name="Microorganisms">
        <title>Isolation, Genomic and Metabolomic Characterization of Streptomyces tendae VITAKN with Quorum Sensing Inhibitory Activity from Southern India.</title>
        <authorList>
            <person name="Ishaque N.M."/>
            <person name="Burgsdorf I."/>
            <person name="Limlingan Malit J.J."/>
            <person name="Saha S."/>
            <person name="Teta R."/>
            <person name="Ewe D."/>
            <person name="Kannabiran K."/>
            <person name="Hrouzek P."/>
            <person name="Steindler L."/>
            <person name="Costantino V."/>
            <person name="Saurav K."/>
        </authorList>
    </citation>
    <scope>NUCLEOTIDE SEQUENCE</scope>
    <source>
        <strain evidence="3">VITAKN</strain>
    </source>
</reference>